<proteinExistence type="predicted"/>
<evidence type="ECO:0000256" key="2">
    <source>
        <dbReference type="SAM" id="Phobius"/>
    </source>
</evidence>
<feature type="region of interest" description="Disordered" evidence="1">
    <location>
        <begin position="194"/>
        <end position="246"/>
    </location>
</feature>
<accession>A0AAU9JVX5</accession>
<name>A0AAU9JVX5_9CILI</name>
<comment type="caution">
    <text evidence="3">The sequence shown here is derived from an EMBL/GenBank/DDBJ whole genome shotgun (WGS) entry which is preliminary data.</text>
</comment>
<dbReference type="EMBL" id="CAJZBQ010000053">
    <property type="protein sequence ID" value="CAG9331893.1"/>
    <property type="molecule type" value="Genomic_DNA"/>
</dbReference>
<gene>
    <name evidence="3" type="ORF">BSTOLATCC_MIC53951</name>
</gene>
<organism evidence="3 4">
    <name type="scientific">Blepharisma stoltei</name>
    <dbReference type="NCBI Taxonomy" id="1481888"/>
    <lineage>
        <taxon>Eukaryota</taxon>
        <taxon>Sar</taxon>
        <taxon>Alveolata</taxon>
        <taxon>Ciliophora</taxon>
        <taxon>Postciliodesmatophora</taxon>
        <taxon>Heterotrichea</taxon>
        <taxon>Heterotrichida</taxon>
        <taxon>Blepharismidae</taxon>
        <taxon>Blepharisma</taxon>
    </lineage>
</organism>
<keyword evidence="4" id="KW-1185">Reference proteome</keyword>
<sequence length="276" mass="32807">MKRYIPKQETVATDRSLNLSRLDTFEQEHSIDQPDFTIYDSFSFSKKSAAKRFQERKQVQIRSPKKNYLFKNPTSFEYEKLLAISEIRYIQMFEQLKRALIRNKKIMCMNIIYAIMKFKPLVFAGYRMILRTNLRKWKCNIVLRKQKQRKPNTLREKISGFLIQWRRIHRRNLVSAFLIFRERGIQNAMIKSRRTSDNPFSVNNTRSQMTPSPNSRVQMTPSSNSSKSMRMTPSTVKSSAKLDESTKKEFKKAIKGKFKDEEQVISRPGGLMRYFR</sequence>
<protein>
    <submittedName>
        <fullName evidence="3">Uncharacterized protein</fullName>
    </submittedName>
</protein>
<keyword evidence="2" id="KW-0472">Membrane</keyword>
<dbReference type="AlphaFoldDB" id="A0AAU9JVX5"/>
<evidence type="ECO:0000313" key="4">
    <source>
        <dbReference type="Proteomes" id="UP001162131"/>
    </source>
</evidence>
<feature type="compositionally biased region" description="Polar residues" evidence="1">
    <location>
        <begin position="197"/>
        <end position="238"/>
    </location>
</feature>
<evidence type="ECO:0000313" key="3">
    <source>
        <dbReference type="EMBL" id="CAG9331893.1"/>
    </source>
</evidence>
<feature type="transmembrane region" description="Helical" evidence="2">
    <location>
        <begin position="106"/>
        <end position="126"/>
    </location>
</feature>
<evidence type="ECO:0000256" key="1">
    <source>
        <dbReference type="SAM" id="MobiDB-lite"/>
    </source>
</evidence>
<keyword evidence="2" id="KW-0812">Transmembrane</keyword>
<keyword evidence="2" id="KW-1133">Transmembrane helix</keyword>
<reference evidence="3" key="1">
    <citation type="submission" date="2021-09" db="EMBL/GenBank/DDBJ databases">
        <authorList>
            <consortium name="AG Swart"/>
            <person name="Singh M."/>
            <person name="Singh A."/>
            <person name="Seah K."/>
            <person name="Emmerich C."/>
        </authorList>
    </citation>
    <scope>NUCLEOTIDE SEQUENCE</scope>
    <source>
        <strain evidence="3">ATCC30299</strain>
    </source>
</reference>
<dbReference type="Proteomes" id="UP001162131">
    <property type="component" value="Unassembled WGS sequence"/>
</dbReference>